<dbReference type="AlphaFoldDB" id="G8TTN0"/>
<keyword evidence="3" id="KW-1185">Reference proteome</keyword>
<reference evidence="3" key="1">
    <citation type="submission" date="2011-12" db="EMBL/GenBank/DDBJ databases">
        <title>The complete genome of chromosome of Sulfobacillus acidophilus DSM 10332.</title>
        <authorList>
            <person name="Lucas S."/>
            <person name="Han J."/>
            <person name="Lapidus A."/>
            <person name="Bruce D."/>
            <person name="Goodwin L."/>
            <person name="Pitluck S."/>
            <person name="Peters L."/>
            <person name="Kyrpides N."/>
            <person name="Mavromatis K."/>
            <person name="Ivanova N."/>
            <person name="Mikhailova N."/>
            <person name="Chertkov O."/>
            <person name="Saunders E."/>
            <person name="Detter J.C."/>
            <person name="Tapia R."/>
            <person name="Han C."/>
            <person name="Land M."/>
            <person name="Hauser L."/>
            <person name="Markowitz V."/>
            <person name="Cheng J.-F."/>
            <person name="Hugenholtz P."/>
            <person name="Woyke T."/>
            <person name="Wu D."/>
            <person name="Pukall R."/>
            <person name="Gehrich-Schroeter G."/>
            <person name="Schneider S."/>
            <person name="Klenk H.-P."/>
            <person name="Eisen J.A."/>
        </authorList>
    </citation>
    <scope>NUCLEOTIDE SEQUENCE [LARGE SCALE GENOMIC DNA]</scope>
    <source>
        <strain evidence="3">ATCC 700253 / DSM 10332 / NAL</strain>
    </source>
</reference>
<evidence type="ECO:0000313" key="2">
    <source>
        <dbReference type="EMBL" id="AEW05696.1"/>
    </source>
</evidence>
<keyword evidence="1" id="KW-0472">Membrane</keyword>
<evidence type="ECO:0000256" key="1">
    <source>
        <dbReference type="SAM" id="Phobius"/>
    </source>
</evidence>
<accession>G8TTN0</accession>
<evidence type="ECO:0000313" key="3">
    <source>
        <dbReference type="Proteomes" id="UP000005439"/>
    </source>
</evidence>
<name>G8TTN0_SULAD</name>
<dbReference type="EMBL" id="CP003179">
    <property type="protein sequence ID" value="AEW05696.1"/>
    <property type="molecule type" value="Genomic_DNA"/>
</dbReference>
<keyword evidence="1" id="KW-1133">Transmembrane helix</keyword>
<dbReference type="PATRIC" id="fig|679936.5.peg.2299"/>
<protein>
    <submittedName>
        <fullName evidence="2">Uncharacterized protein</fullName>
    </submittedName>
</protein>
<organism evidence="2 3">
    <name type="scientific">Sulfobacillus acidophilus (strain ATCC 700253 / DSM 10332 / NAL)</name>
    <dbReference type="NCBI Taxonomy" id="679936"/>
    <lineage>
        <taxon>Bacteria</taxon>
        <taxon>Bacillati</taxon>
        <taxon>Bacillota</taxon>
        <taxon>Clostridia</taxon>
        <taxon>Eubacteriales</taxon>
        <taxon>Clostridiales Family XVII. Incertae Sedis</taxon>
        <taxon>Sulfobacillus</taxon>
    </lineage>
</organism>
<sequence length="214" mass="22099">MIHRYRALLGTGMAVGAVIFGGTALAATQSPSFTVTGLSIQSVSSSGGFTTVDVAITVLDTGNQGGSWEFPDTQLVGGNPNAMPSIDITDTTTGNPVATDLSSYQLVTNPDPFVSGGQSATAVYAFQLPTPASPGDSFSIQLVNQPAASTTVFHMYQLDDEKLDTAPVTASPPPSIVGQLPEVPWAVGVPLVGLGVVGFWGLRRRGSFVKEAVR</sequence>
<reference evidence="2 3" key="2">
    <citation type="journal article" date="2012" name="Stand. Genomic Sci.">
        <title>Complete genome sequence of the moderately thermophilic mineral-sulfide-oxidizing firmicute Sulfobacillus acidophilus type strain (NAL(T)).</title>
        <authorList>
            <person name="Anderson I."/>
            <person name="Chertkov O."/>
            <person name="Chen A."/>
            <person name="Saunders E."/>
            <person name="Lapidus A."/>
            <person name="Nolan M."/>
            <person name="Lucas S."/>
            <person name="Hammon N."/>
            <person name="Deshpande S."/>
            <person name="Cheng J.F."/>
            <person name="Han C."/>
            <person name="Tapia R."/>
            <person name="Goodwin L.A."/>
            <person name="Pitluck S."/>
            <person name="Liolios K."/>
            <person name="Pagani I."/>
            <person name="Ivanova N."/>
            <person name="Mikhailova N."/>
            <person name="Pati A."/>
            <person name="Palaniappan K."/>
            <person name="Land M."/>
            <person name="Pan C."/>
            <person name="Rohde M."/>
            <person name="Pukall R."/>
            <person name="Goker M."/>
            <person name="Detter J.C."/>
            <person name="Woyke T."/>
            <person name="Bristow J."/>
            <person name="Eisen J.A."/>
            <person name="Markowitz V."/>
            <person name="Hugenholtz P."/>
            <person name="Kyrpides N.C."/>
            <person name="Klenk H.P."/>
            <person name="Mavromatis K."/>
        </authorList>
    </citation>
    <scope>NUCLEOTIDE SEQUENCE [LARGE SCALE GENOMIC DNA]</scope>
    <source>
        <strain evidence="3">ATCC 700253 / DSM 10332 / NAL</strain>
    </source>
</reference>
<dbReference type="KEGG" id="sap:Sulac_2221"/>
<dbReference type="Proteomes" id="UP000005439">
    <property type="component" value="Chromosome"/>
</dbReference>
<proteinExistence type="predicted"/>
<dbReference type="HOGENOM" id="CLU_1260912_0_0_9"/>
<keyword evidence="1" id="KW-0812">Transmembrane</keyword>
<feature type="transmembrane region" description="Helical" evidence="1">
    <location>
        <begin position="183"/>
        <end position="202"/>
    </location>
</feature>
<gene>
    <name evidence="2" type="ordered locus">Sulac_2221</name>
</gene>